<feature type="domain" description="Rhamnogalacturonase A/B/Epimerase-like pectate lyase" evidence="1">
    <location>
        <begin position="58"/>
        <end position="250"/>
    </location>
</feature>
<dbReference type="AlphaFoldDB" id="A0A7Y0A6A6"/>
<dbReference type="Gene3D" id="2.160.20.10">
    <property type="entry name" value="Single-stranded right-handed beta-helix, Pectin lyase-like"/>
    <property type="match status" value="1"/>
</dbReference>
<dbReference type="SMART" id="SM00710">
    <property type="entry name" value="PbH1"/>
    <property type="match status" value="4"/>
</dbReference>
<dbReference type="RefSeq" id="WP_169230819.1">
    <property type="nucleotide sequence ID" value="NZ_JABBGF010000001.1"/>
</dbReference>
<dbReference type="InterPro" id="IPR012334">
    <property type="entry name" value="Pectin_lyas_fold"/>
</dbReference>
<evidence type="ECO:0000313" key="2">
    <source>
        <dbReference type="EMBL" id="NML57502.1"/>
    </source>
</evidence>
<dbReference type="SUPFAM" id="SSF51126">
    <property type="entry name" value="Pectin lyase-like"/>
    <property type="match status" value="1"/>
</dbReference>
<proteinExistence type="predicted"/>
<evidence type="ECO:0000313" key="3">
    <source>
        <dbReference type="Proteomes" id="UP000552615"/>
    </source>
</evidence>
<dbReference type="InterPro" id="IPR024535">
    <property type="entry name" value="RHGA/B-epi-like_pectate_lyase"/>
</dbReference>
<organism evidence="2 3">
    <name type="scientific">Chryseobacterium cheonjiense</name>
    <dbReference type="NCBI Taxonomy" id="2728845"/>
    <lineage>
        <taxon>Bacteria</taxon>
        <taxon>Pseudomonadati</taxon>
        <taxon>Bacteroidota</taxon>
        <taxon>Flavobacteriia</taxon>
        <taxon>Flavobacteriales</taxon>
        <taxon>Weeksellaceae</taxon>
        <taxon>Chryseobacterium group</taxon>
        <taxon>Chryseobacterium</taxon>
    </lineage>
</organism>
<dbReference type="Pfam" id="PF12708">
    <property type="entry name" value="Pect-lyase_RHGA_epim"/>
    <property type="match status" value="1"/>
</dbReference>
<name>A0A7Y0A6A6_9FLAO</name>
<dbReference type="InterPro" id="IPR006626">
    <property type="entry name" value="PbH1"/>
</dbReference>
<dbReference type="EMBL" id="JABBGF010000001">
    <property type="protein sequence ID" value="NML57502.1"/>
    <property type="molecule type" value="Genomic_DNA"/>
</dbReference>
<dbReference type="Proteomes" id="UP000552615">
    <property type="component" value="Unassembled WGS sequence"/>
</dbReference>
<gene>
    <name evidence="2" type="ORF">HHL20_09115</name>
</gene>
<protein>
    <recommendedName>
        <fullName evidence="1">Rhamnogalacturonase A/B/Epimerase-like pectate lyase domain-containing protein</fullName>
    </recommendedName>
</protein>
<comment type="caution">
    <text evidence="2">The sequence shown here is derived from an EMBL/GenBank/DDBJ whole genome shotgun (WGS) entry which is preliminary data.</text>
</comment>
<sequence>MSKQIQDLQTGEFITLVPVTTWYDGTPISNSHVDDIIYFKEEIGTTTIFYMRYIEDHINVKWFGAKGDGSDATASIQHAFNYLIDMCKSRYQANSYHHLSCLIPDGRYKITNTLLFPKSCTLKGESKHGTVLFTENAGISVIFPTEKGTTANNHWHQNEGDPYFNTGEEFTNISDLTIAGPNYGINPSIERGVLNNFSNGIIIQNTDKFILQNLHIEGFENAGIQVNNSYYVNIENSTFFNNKIGLLADGVSTTMEVSHSVFRLNSVGMSFSGSYGCSITNTIIESNIANYLRLLNINRSPYISSGIGVLMNDCQSISFDGCYIENHIVGVILDNSQSNIFCNSFLSPSNNNVNTYVTWFYGNDSSYNKFINNYYLSSKASLYPAFTFFVFQKDSSKGNVFELTMKDHLDSFISQNAAEFTEFRTLGLAQNAPKFICTGANEQFTDAERRFIIDKTFGSTTERPTVNLYKGQHYFDSTLGKPIFWQGVKWVKADGTDA</sequence>
<evidence type="ECO:0000259" key="1">
    <source>
        <dbReference type="Pfam" id="PF12708"/>
    </source>
</evidence>
<dbReference type="InterPro" id="IPR011050">
    <property type="entry name" value="Pectin_lyase_fold/virulence"/>
</dbReference>
<reference evidence="2 3" key="1">
    <citation type="submission" date="2020-04" db="EMBL/GenBank/DDBJ databases">
        <title>Chryseobacterium sp. RJ-7-14 sp. nov., isolated from Jeju soil.</title>
        <authorList>
            <person name="Dahal R.H."/>
            <person name="Chaudhary D.K."/>
        </authorList>
    </citation>
    <scope>NUCLEOTIDE SEQUENCE [LARGE SCALE GENOMIC DNA]</scope>
    <source>
        <strain evidence="2 3">RJ-7-14</strain>
    </source>
</reference>
<accession>A0A7Y0A6A6</accession>
<keyword evidence="3" id="KW-1185">Reference proteome</keyword>